<evidence type="ECO:0000256" key="5">
    <source>
        <dbReference type="ARBA" id="ARBA00022989"/>
    </source>
</evidence>
<keyword evidence="10" id="KW-1185">Reference proteome</keyword>
<keyword evidence="4 7" id="KW-0812">Transmembrane</keyword>
<dbReference type="Pfam" id="PF00528">
    <property type="entry name" value="BPD_transp_1"/>
    <property type="match status" value="1"/>
</dbReference>
<evidence type="ECO:0000313" key="9">
    <source>
        <dbReference type="EMBL" id="MFC5402724.1"/>
    </source>
</evidence>
<reference evidence="10" key="1">
    <citation type="journal article" date="2019" name="Int. J. Syst. Evol. Microbiol.">
        <title>The Global Catalogue of Microorganisms (GCM) 10K type strain sequencing project: providing services to taxonomists for standard genome sequencing and annotation.</title>
        <authorList>
            <consortium name="The Broad Institute Genomics Platform"/>
            <consortium name="The Broad Institute Genome Sequencing Center for Infectious Disease"/>
            <person name="Wu L."/>
            <person name="Ma J."/>
        </authorList>
    </citation>
    <scope>NUCLEOTIDE SEQUENCE [LARGE SCALE GENOMIC DNA]</scope>
    <source>
        <strain evidence="10">CGMCC 1.18575</strain>
    </source>
</reference>
<feature type="transmembrane region" description="Helical" evidence="7">
    <location>
        <begin position="119"/>
        <end position="144"/>
    </location>
</feature>
<keyword evidence="3" id="KW-1003">Cell membrane</keyword>
<dbReference type="CDD" id="cd06261">
    <property type="entry name" value="TM_PBP2"/>
    <property type="match status" value="1"/>
</dbReference>
<dbReference type="PANTHER" id="PTHR43227">
    <property type="entry name" value="BLL4140 PROTEIN"/>
    <property type="match status" value="1"/>
</dbReference>
<gene>
    <name evidence="9" type="ORF">ACFPOF_08220</name>
</gene>
<name>A0ABW0HQD3_9BACL</name>
<sequence>MKRNALFLKRNLPLHLMLVPGIIFTILFAYVPMTGIVLAFQSFVPGRGLFGSDWVGFDNFSYLFNLPGIYQVIYNTVFIAVMKIIAGLIVPIAAALLLNEMRIRFLKRTVQTLIYLPHFLSWVILGGILIDVLSIDGGIVNRFIEWLGFKSVFFLGSNQWFPFTLVATDVWKDFGFSTIIYMAAITAIDPTTYEAAHIDGAGRWRQTLRITLPGIAPTIVLLSVLSLGSILNAGFEQVFILYSPSVYSSGDIIDTMLYRLAFMDAQYSVATAVGLFKSFIGLFLISSSYWLAYRFANYRIF</sequence>
<evidence type="ECO:0000259" key="8">
    <source>
        <dbReference type="PROSITE" id="PS50928"/>
    </source>
</evidence>
<comment type="caution">
    <text evidence="9">The sequence shown here is derived from an EMBL/GenBank/DDBJ whole genome shotgun (WGS) entry which is preliminary data.</text>
</comment>
<dbReference type="EMBL" id="JBHSMI010000015">
    <property type="protein sequence ID" value="MFC5402724.1"/>
    <property type="molecule type" value="Genomic_DNA"/>
</dbReference>
<dbReference type="InterPro" id="IPR000515">
    <property type="entry name" value="MetI-like"/>
</dbReference>
<keyword evidence="5 7" id="KW-1133">Transmembrane helix</keyword>
<accession>A0ABW0HQD3</accession>
<feature type="transmembrane region" description="Helical" evidence="7">
    <location>
        <begin position="72"/>
        <end position="98"/>
    </location>
</feature>
<feature type="transmembrane region" description="Helical" evidence="7">
    <location>
        <begin position="267"/>
        <end position="292"/>
    </location>
</feature>
<comment type="similarity">
    <text evidence="7">Belongs to the binding-protein-dependent transport system permease family.</text>
</comment>
<evidence type="ECO:0000256" key="2">
    <source>
        <dbReference type="ARBA" id="ARBA00022448"/>
    </source>
</evidence>
<feature type="transmembrane region" description="Helical" evidence="7">
    <location>
        <begin position="214"/>
        <end position="235"/>
    </location>
</feature>
<evidence type="ECO:0000256" key="3">
    <source>
        <dbReference type="ARBA" id="ARBA00022475"/>
    </source>
</evidence>
<feature type="transmembrane region" description="Helical" evidence="7">
    <location>
        <begin position="174"/>
        <end position="193"/>
    </location>
</feature>
<proteinExistence type="inferred from homology"/>
<organism evidence="9 10">
    <name type="scientific">Cohnella soli</name>
    <dbReference type="NCBI Taxonomy" id="425005"/>
    <lineage>
        <taxon>Bacteria</taxon>
        <taxon>Bacillati</taxon>
        <taxon>Bacillota</taxon>
        <taxon>Bacilli</taxon>
        <taxon>Bacillales</taxon>
        <taxon>Paenibacillaceae</taxon>
        <taxon>Cohnella</taxon>
    </lineage>
</organism>
<feature type="domain" description="ABC transmembrane type-1" evidence="8">
    <location>
        <begin position="73"/>
        <end position="288"/>
    </location>
</feature>
<feature type="transmembrane region" description="Helical" evidence="7">
    <location>
        <begin position="12"/>
        <end position="40"/>
    </location>
</feature>
<keyword evidence="2 7" id="KW-0813">Transport</keyword>
<keyword evidence="6 7" id="KW-0472">Membrane</keyword>
<dbReference type="PROSITE" id="PS50928">
    <property type="entry name" value="ABC_TM1"/>
    <property type="match status" value="1"/>
</dbReference>
<dbReference type="SUPFAM" id="SSF161098">
    <property type="entry name" value="MetI-like"/>
    <property type="match status" value="1"/>
</dbReference>
<evidence type="ECO:0000313" key="10">
    <source>
        <dbReference type="Proteomes" id="UP001596113"/>
    </source>
</evidence>
<dbReference type="Proteomes" id="UP001596113">
    <property type="component" value="Unassembled WGS sequence"/>
</dbReference>
<dbReference type="RefSeq" id="WP_378131446.1">
    <property type="nucleotide sequence ID" value="NZ_JBHSMI010000015.1"/>
</dbReference>
<dbReference type="Gene3D" id="1.10.3720.10">
    <property type="entry name" value="MetI-like"/>
    <property type="match status" value="1"/>
</dbReference>
<evidence type="ECO:0000256" key="7">
    <source>
        <dbReference type="RuleBase" id="RU363032"/>
    </source>
</evidence>
<evidence type="ECO:0000256" key="4">
    <source>
        <dbReference type="ARBA" id="ARBA00022692"/>
    </source>
</evidence>
<evidence type="ECO:0000256" key="6">
    <source>
        <dbReference type="ARBA" id="ARBA00023136"/>
    </source>
</evidence>
<dbReference type="InterPro" id="IPR035906">
    <property type="entry name" value="MetI-like_sf"/>
</dbReference>
<protein>
    <submittedName>
        <fullName evidence="9">ABC transporter permease</fullName>
    </submittedName>
</protein>
<evidence type="ECO:0000256" key="1">
    <source>
        <dbReference type="ARBA" id="ARBA00004651"/>
    </source>
</evidence>
<dbReference type="PANTHER" id="PTHR43227:SF11">
    <property type="entry name" value="BLL4140 PROTEIN"/>
    <property type="match status" value="1"/>
</dbReference>
<dbReference type="InterPro" id="IPR050809">
    <property type="entry name" value="UgpAE/MalFG_permease"/>
</dbReference>
<comment type="subcellular location">
    <subcellularLocation>
        <location evidence="1 7">Cell membrane</location>
        <topology evidence="1 7">Multi-pass membrane protein</topology>
    </subcellularLocation>
</comment>